<name>A0A4R7KP82_9CLOT</name>
<dbReference type="PROSITE" id="PS51671">
    <property type="entry name" value="ACT"/>
    <property type="match status" value="1"/>
</dbReference>
<evidence type="ECO:0000313" key="13">
    <source>
        <dbReference type="EMBL" id="TDT58376.1"/>
    </source>
</evidence>
<dbReference type="InterPro" id="IPR006236">
    <property type="entry name" value="PGDH"/>
</dbReference>
<dbReference type="Gene3D" id="3.30.1330.90">
    <property type="entry name" value="D-3-phosphoglycerate dehydrogenase, domain 3"/>
    <property type="match status" value="1"/>
</dbReference>
<keyword evidence="14" id="KW-1185">Reference proteome</keyword>
<comment type="function">
    <text evidence="1">Catalyzes the reversible oxidation of 3-phospho-D-glycerate to 3-phosphonooxypyruvate, the first step of the phosphorylated L-serine biosynthesis pathway. Also catalyzes the reversible oxidation of 2-hydroxyglutarate to 2-oxoglutarate.</text>
</comment>
<evidence type="ECO:0000256" key="7">
    <source>
        <dbReference type="ARBA" id="ARBA00023027"/>
    </source>
</evidence>
<dbReference type="UniPathway" id="UPA00135">
    <property type="reaction ID" value="UER00196"/>
</dbReference>
<dbReference type="InterPro" id="IPR006140">
    <property type="entry name" value="D-isomer_DH_NAD-bd"/>
</dbReference>
<dbReference type="Proteomes" id="UP000295325">
    <property type="component" value="Unassembled WGS sequence"/>
</dbReference>
<dbReference type="PANTHER" id="PTHR42789:SF1">
    <property type="entry name" value="D-ISOMER SPECIFIC 2-HYDROXYACID DEHYDROGENASE FAMILY PROTEIN (AFU_ORTHOLOGUE AFUA_6G10090)"/>
    <property type="match status" value="1"/>
</dbReference>
<keyword evidence="7 11" id="KW-0520">NAD</keyword>
<sequence>MKVIVTERISENGMEYLKKHVDVDVKLDIPREELLKIIKDYDAIIVRSTTKVDRELIQKGERLKVIGRAGNGVDNIDLEAATEKGVIVVNTPDGNIVAAAELTVGLMLSIARNIPQAHNGCQSGDFRRDKFKGIELNGKTVGIIGLGRIGSLVAARLASFKMRVIAYDPYIPDSRFEKYGAEKVTLSELLEQSDFITIHTPKTEETKGMIGEEEFKKVKRGVRLVNCARGGLIDEKALYNAIREGIVAAAAIDVFEVEPLYNTEHQEFHNPLLELPKVIVTPHLGASTVEAQNNIGISIAKEVIGALKGKLYGNIVNLPEVKSEEFLELKSYMKLSEAMGALYYQINETPVKLVEVIYKGDISKYNTEIVTLHALKGLLKPALKEGVSVVNARLRAREMGIETVEGRVEEIDHYSSLIILKITGTNGKTVEFAGTTYGNEIRIVEYMGHKVNFEPTEYMMFVKNKDVPGVIGHIGNVLGDFGINISAMQVSPNKSDGTALMVVNTDKEIPVEAVESLNKLNSIIKAKAVKGLI</sequence>
<keyword evidence="6 11" id="KW-0560">Oxidoreductase</keyword>
<evidence type="ECO:0000256" key="4">
    <source>
        <dbReference type="ARBA" id="ARBA00021582"/>
    </source>
</evidence>
<dbReference type="GO" id="GO:0006564">
    <property type="term" value="P:L-serine biosynthetic process"/>
    <property type="evidence" value="ECO:0007669"/>
    <property type="project" value="UniProtKB-UniRule"/>
</dbReference>
<evidence type="ECO:0000256" key="8">
    <source>
        <dbReference type="ARBA" id="ARBA00023299"/>
    </source>
</evidence>
<evidence type="ECO:0000256" key="10">
    <source>
        <dbReference type="ARBA" id="ARBA00048731"/>
    </source>
</evidence>
<dbReference type="Gene3D" id="3.40.50.720">
    <property type="entry name" value="NAD(P)-binding Rossmann-like Domain"/>
    <property type="match status" value="2"/>
</dbReference>
<dbReference type="FunFam" id="3.30.70.260:FF:000008">
    <property type="entry name" value="D-3-phosphoglycerate dehydrogenase, chloroplastic"/>
    <property type="match status" value="1"/>
</dbReference>
<comment type="catalytic activity">
    <reaction evidence="10 11">
        <text>(2R)-3-phosphoglycerate + NAD(+) = 3-phosphooxypyruvate + NADH + H(+)</text>
        <dbReference type="Rhea" id="RHEA:12641"/>
        <dbReference type="ChEBI" id="CHEBI:15378"/>
        <dbReference type="ChEBI" id="CHEBI:18110"/>
        <dbReference type="ChEBI" id="CHEBI:57540"/>
        <dbReference type="ChEBI" id="CHEBI:57945"/>
        <dbReference type="ChEBI" id="CHEBI:58272"/>
        <dbReference type="EC" id="1.1.1.95"/>
    </reaction>
</comment>
<dbReference type="PANTHER" id="PTHR42789">
    <property type="entry name" value="D-ISOMER SPECIFIC 2-HYDROXYACID DEHYDROGENASE FAMILY PROTEIN (AFU_ORTHOLOGUE AFUA_6G10090)"/>
    <property type="match status" value="1"/>
</dbReference>
<evidence type="ECO:0000259" key="12">
    <source>
        <dbReference type="PROSITE" id="PS51671"/>
    </source>
</evidence>
<dbReference type="InterPro" id="IPR006139">
    <property type="entry name" value="D-isomer_2_OHA_DH_cat_dom"/>
</dbReference>
<dbReference type="SUPFAM" id="SSF52283">
    <property type="entry name" value="Formate/glycerate dehydrogenase catalytic domain-like"/>
    <property type="match status" value="1"/>
</dbReference>
<dbReference type="AlphaFoldDB" id="A0A4R7KP82"/>
<dbReference type="EMBL" id="SOAZ01000011">
    <property type="protein sequence ID" value="TDT58376.1"/>
    <property type="molecule type" value="Genomic_DNA"/>
</dbReference>
<dbReference type="InterPro" id="IPR002912">
    <property type="entry name" value="ACT_dom"/>
</dbReference>
<dbReference type="SUPFAM" id="SSF51735">
    <property type="entry name" value="NAD(P)-binding Rossmann-fold domains"/>
    <property type="match status" value="1"/>
</dbReference>
<keyword evidence="5 11" id="KW-0028">Amino-acid biosynthesis</keyword>
<evidence type="ECO:0000256" key="6">
    <source>
        <dbReference type="ARBA" id="ARBA00023002"/>
    </source>
</evidence>
<proteinExistence type="inferred from homology"/>
<gene>
    <name evidence="13" type="ORF">EDD71_1119</name>
</gene>
<dbReference type="PROSITE" id="PS00671">
    <property type="entry name" value="D_2_HYDROXYACID_DH_3"/>
    <property type="match status" value="1"/>
</dbReference>
<dbReference type="InterPro" id="IPR045626">
    <property type="entry name" value="PGDH_ASB_dom"/>
</dbReference>
<accession>A0A4R7KP82</accession>
<dbReference type="PROSITE" id="PS00670">
    <property type="entry name" value="D_2_HYDROXYACID_DH_2"/>
    <property type="match status" value="1"/>
</dbReference>
<protein>
    <recommendedName>
        <fullName evidence="4 11">D-3-phosphoglycerate dehydrogenase</fullName>
        <ecNumber evidence="11">1.1.1.95</ecNumber>
    </recommendedName>
</protein>
<dbReference type="NCBIfam" id="TIGR01327">
    <property type="entry name" value="PGDH"/>
    <property type="match status" value="1"/>
</dbReference>
<keyword evidence="8 11" id="KW-0718">Serine biosynthesis</keyword>
<dbReference type="InterPro" id="IPR029009">
    <property type="entry name" value="ASB_dom_sf"/>
</dbReference>
<comment type="pathway">
    <text evidence="2 11">Amino-acid biosynthesis; L-serine biosynthesis; L-serine from 3-phospho-D-glycerate: step 1/3.</text>
</comment>
<evidence type="ECO:0000256" key="9">
    <source>
        <dbReference type="ARBA" id="ARBA00048126"/>
    </source>
</evidence>
<dbReference type="EC" id="1.1.1.95" evidence="11"/>
<comment type="caution">
    <text evidence="13">The sequence shown here is derived from an EMBL/GenBank/DDBJ whole genome shotgun (WGS) entry which is preliminary data.</text>
</comment>
<dbReference type="GO" id="GO:0004617">
    <property type="term" value="F:phosphoglycerate dehydrogenase activity"/>
    <property type="evidence" value="ECO:0007669"/>
    <property type="project" value="UniProtKB-UniRule"/>
</dbReference>
<dbReference type="Gene3D" id="3.30.70.260">
    <property type="match status" value="1"/>
</dbReference>
<dbReference type="FunFam" id="3.40.50.720:FF:000021">
    <property type="entry name" value="D-3-phosphoglycerate dehydrogenase"/>
    <property type="match status" value="1"/>
</dbReference>
<dbReference type="SUPFAM" id="SSF55021">
    <property type="entry name" value="ACT-like"/>
    <property type="match status" value="1"/>
</dbReference>
<dbReference type="RefSeq" id="WP_133628179.1">
    <property type="nucleotide sequence ID" value="NZ_SOAZ01000011.1"/>
</dbReference>
<dbReference type="InterPro" id="IPR029753">
    <property type="entry name" value="D-isomer_DH_CS"/>
</dbReference>
<evidence type="ECO:0000313" key="14">
    <source>
        <dbReference type="Proteomes" id="UP000295325"/>
    </source>
</evidence>
<dbReference type="CDD" id="cd12173">
    <property type="entry name" value="PGDH_4"/>
    <property type="match status" value="1"/>
</dbReference>
<feature type="domain" description="ACT" evidence="12">
    <location>
        <begin position="459"/>
        <end position="533"/>
    </location>
</feature>
<dbReference type="PROSITE" id="PS00065">
    <property type="entry name" value="D_2_HYDROXYACID_DH_1"/>
    <property type="match status" value="1"/>
</dbReference>
<dbReference type="GO" id="GO:0051287">
    <property type="term" value="F:NAD binding"/>
    <property type="evidence" value="ECO:0007669"/>
    <property type="project" value="UniProtKB-UniRule"/>
</dbReference>
<dbReference type="InterPro" id="IPR045865">
    <property type="entry name" value="ACT-like_dom_sf"/>
</dbReference>
<dbReference type="InterPro" id="IPR036291">
    <property type="entry name" value="NAD(P)-bd_dom_sf"/>
</dbReference>
<dbReference type="CDD" id="cd04902">
    <property type="entry name" value="ACT_3PGDH-xct"/>
    <property type="match status" value="1"/>
</dbReference>
<organism evidence="13 14">
    <name type="scientific">Fonticella tunisiensis</name>
    <dbReference type="NCBI Taxonomy" id="1096341"/>
    <lineage>
        <taxon>Bacteria</taxon>
        <taxon>Bacillati</taxon>
        <taxon>Bacillota</taxon>
        <taxon>Clostridia</taxon>
        <taxon>Eubacteriales</taxon>
        <taxon>Clostridiaceae</taxon>
        <taxon>Fonticella</taxon>
    </lineage>
</organism>
<evidence type="ECO:0000256" key="3">
    <source>
        <dbReference type="ARBA" id="ARBA00005854"/>
    </source>
</evidence>
<evidence type="ECO:0000256" key="2">
    <source>
        <dbReference type="ARBA" id="ARBA00005216"/>
    </source>
</evidence>
<comment type="catalytic activity">
    <reaction evidence="9">
        <text>(R)-2-hydroxyglutarate + NAD(+) = 2-oxoglutarate + NADH + H(+)</text>
        <dbReference type="Rhea" id="RHEA:49612"/>
        <dbReference type="ChEBI" id="CHEBI:15378"/>
        <dbReference type="ChEBI" id="CHEBI:15801"/>
        <dbReference type="ChEBI" id="CHEBI:16810"/>
        <dbReference type="ChEBI" id="CHEBI:57540"/>
        <dbReference type="ChEBI" id="CHEBI:57945"/>
        <dbReference type="EC" id="1.1.1.399"/>
    </reaction>
</comment>
<dbReference type="Pfam" id="PF02826">
    <property type="entry name" value="2-Hacid_dh_C"/>
    <property type="match status" value="1"/>
</dbReference>
<dbReference type="OrthoDB" id="9805416at2"/>
<dbReference type="InterPro" id="IPR050857">
    <property type="entry name" value="D-2-hydroxyacid_DH"/>
</dbReference>
<evidence type="ECO:0000256" key="1">
    <source>
        <dbReference type="ARBA" id="ARBA00003800"/>
    </source>
</evidence>
<dbReference type="Pfam" id="PF19304">
    <property type="entry name" value="PGDH_inter"/>
    <property type="match status" value="1"/>
</dbReference>
<dbReference type="InterPro" id="IPR029752">
    <property type="entry name" value="D-isomer_DH_CS1"/>
</dbReference>
<evidence type="ECO:0000256" key="11">
    <source>
        <dbReference type="RuleBase" id="RU363003"/>
    </source>
</evidence>
<reference evidence="13 14" key="1">
    <citation type="submission" date="2019-03" db="EMBL/GenBank/DDBJ databases">
        <title>Genomic Encyclopedia of Type Strains, Phase IV (KMG-IV): sequencing the most valuable type-strain genomes for metagenomic binning, comparative biology and taxonomic classification.</title>
        <authorList>
            <person name="Goeker M."/>
        </authorList>
    </citation>
    <scope>NUCLEOTIDE SEQUENCE [LARGE SCALE GENOMIC DNA]</scope>
    <source>
        <strain evidence="13 14">DSM 24455</strain>
    </source>
</reference>
<dbReference type="SUPFAM" id="SSF143548">
    <property type="entry name" value="Serine metabolism enzymes domain"/>
    <property type="match status" value="1"/>
</dbReference>
<evidence type="ECO:0000256" key="5">
    <source>
        <dbReference type="ARBA" id="ARBA00022605"/>
    </source>
</evidence>
<dbReference type="Pfam" id="PF00389">
    <property type="entry name" value="2-Hacid_dh"/>
    <property type="match status" value="1"/>
</dbReference>
<dbReference type="Pfam" id="PF01842">
    <property type="entry name" value="ACT"/>
    <property type="match status" value="1"/>
</dbReference>
<comment type="similarity">
    <text evidence="3 11">Belongs to the D-isomer specific 2-hydroxyacid dehydrogenase family.</text>
</comment>